<evidence type="ECO:0000313" key="3">
    <source>
        <dbReference type="Proteomes" id="UP000177169"/>
    </source>
</evidence>
<feature type="transmembrane region" description="Helical" evidence="1">
    <location>
        <begin position="30"/>
        <end position="56"/>
    </location>
</feature>
<feature type="transmembrane region" description="Helical" evidence="1">
    <location>
        <begin position="6"/>
        <end position="23"/>
    </location>
</feature>
<keyword evidence="1" id="KW-0472">Membrane</keyword>
<reference evidence="2 3" key="1">
    <citation type="journal article" date="2016" name="Nat. Commun.">
        <title>Thousands of microbial genomes shed light on interconnected biogeochemical processes in an aquifer system.</title>
        <authorList>
            <person name="Anantharaman K."/>
            <person name="Brown C.T."/>
            <person name="Hug L.A."/>
            <person name="Sharon I."/>
            <person name="Castelle C.J."/>
            <person name="Probst A.J."/>
            <person name="Thomas B.C."/>
            <person name="Singh A."/>
            <person name="Wilkins M.J."/>
            <person name="Karaoz U."/>
            <person name="Brodie E.L."/>
            <person name="Williams K.H."/>
            <person name="Hubbard S.S."/>
            <person name="Banfield J.F."/>
        </authorList>
    </citation>
    <scope>NUCLEOTIDE SEQUENCE [LARGE SCALE GENOMIC DNA]</scope>
</reference>
<name>A0A1F7Z089_9BACT</name>
<keyword evidence="1" id="KW-0812">Transmembrane</keyword>
<dbReference type="Proteomes" id="UP000177169">
    <property type="component" value="Unassembled WGS sequence"/>
</dbReference>
<gene>
    <name evidence="2" type="ORF">A3D01_05605</name>
</gene>
<evidence type="ECO:0000313" key="2">
    <source>
        <dbReference type="EMBL" id="OGM32971.1"/>
    </source>
</evidence>
<proteinExistence type="predicted"/>
<dbReference type="AlphaFoldDB" id="A0A1F7Z089"/>
<accession>A0A1F7Z089</accession>
<comment type="caution">
    <text evidence="2">The sequence shown here is derived from an EMBL/GenBank/DDBJ whole genome shotgun (WGS) entry which is preliminary data.</text>
</comment>
<organism evidence="2 3">
    <name type="scientific">Candidatus Woesebacteria bacterium RIFCSPHIGHO2_02_FULL_39_13</name>
    <dbReference type="NCBI Taxonomy" id="1802505"/>
    <lineage>
        <taxon>Bacteria</taxon>
        <taxon>Candidatus Woeseibacteriota</taxon>
    </lineage>
</organism>
<feature type="transmembrane region" description="Helical" evidence="1">
    <location>
        <begin position="62"/>
        <end position="81"/>
    </location>
</feature>
<keyword evidence="1" id="KW-1133">Transmembrane helix</keyword>
<sequence>MLYPYIFGITAAATILGFLLELLDGDDKNYWAVLATAISAFVANWLIIMLVMPSFAHILTGGWPLIILVNLGIAAFWSGILHRGRVKLNGVIGGISLFTLVLIIWGAAAIFSPPAWCATGQIRERIALLDIQPANAAYPETNLKDIIRVPESVALTKAGNRLSSGETAALGSFAQPARAYIQTIQGKAMYAVDLKITDRIAYHQYGDHLPGYLLVDATDDNVPAQPQFNYPIKYAPEALFANDLNRLVYADYALGSPYQIWDLDGMEVDEDLNPYYVGNMMDHVMGYKGIMPAGVYIADPLTREGKYYSLLDVPSWVNRLYPIEWFVNQLTLWGLFSKHDACTASELNKEKVDWYDDVATPHGVEYQFAMTSTGDDPAMTRLIVGNPTTGKAVIYDMQGRNISSIMADIEKRAENILKSTGHKADECEIHRILNTNTLYCILTTGNDSGTSTSGYAFVSLEASQNQKLEDIALAESFDEAYFTYQEVLDRIGKSSSVENTREQFQIVGRVRSNTWVNYGSRAGTFLIHVVTEEGQSLYVSAPGNSFNAAIAKPGKDVTATVYQLEGQNFLTVSYITVNGEPDLDTGK</sequence>
<dbReference type="EMBL" id="MGGR01000026">
    <property type="protein sequence ID" value="OGM32971.1"/>
    <property type="molecule type" value="Genomic_DNA"/>
</dbReference>
<feature type="transmembrane region" description="Helical" evidence="1">
    <location>
        <begin position="88"/>
        <end position="111"/>
    </location>
</feature>
<evidence type="ECO:0000256" key="1">
    <source>
        <dbReference type="SAM" id="Phobius"/>
    </source>
</evidence>
<protein>
    <submittedName>
        <fullName evidence="2">Uncharacterized protein</fullName>
    </submittedName>
</protein>